<dbReference type="GO" id="GO:0003882">
    <property type="term" value="F:CDP-diacylglycerol-serine O-phosphatidyltransferase activity"/>
    <property type="evidence" value="ECO:0007669"/>
    <property type="project" value="UniProtKB-EC"/>
</dbReference>
<evidence type="ECO:0000256" key="16">
    <source>
        <dbReference type="SAM" id="Phobius"/>
    </source>
</evidence>
<evidence type="ECO:0000256" key="4">
    <source>
        <dbReference type="ARBA" id="ARBA00013174"/>
    </source>
</evidence>
<dbReference type="InterPro" id="IPR000462">
    <property type="entry name" value="CDP-OH_P_trans"/>
</dbReference>
<comment type="catalytic activity">
    <reaction evidence="1">
        <text>a CDP-1,2-diacyl-sn-glycerol + L-serine = a 1,2-diacyl-sn-glycero-3-phospho-L-serine + CMP + H(+)</text>
        <dbReference type="Rhea" id="RHEA:16913"/>
        <dbReference type="ChEBI" id="CHEBI:15378"/>
        <dbReference type="ChEBI" id="CHEBI:33384"/>
        <dbReference type="ChEBI" id="CHEBI:57262"/>
        <dbReference type="ChEBI" id="CHEBI:58332"/>
        <dbReference type="ChEBI" id="CHEBI:60377"/>
        <dbReference type="EC" id="2.7.8.8"/>
    </reaction>
</comment>
<evidence type="ECO:0000313" key="18">
    <source>
        <dbReference type="Proteomes" id="UP000262004"/>
    </source>
</evidence>
<keyword evidence="8 16" id="KW-0812">Transmembrane</keyword>
<dbReference type="Gene3D" id="1.20.120.1760">
    <property type="match status" value="1"/>
</dbReference>
<dbReference type="GO" id="GO:0012505">
    <property type="term" value="C:endomembrane system"/>
    <property type="evidence" value="ECO:0007669"/>
    <property type="project" value="UniProtKB-SubCell"/>
</dbReference>
<dbReference type="RefSeq" id="WP_119335547.1">
    <property type="nucleotide sequence ID" value="NZ_AP018558.1"/>
</dbReference>
<keyword evidence="13" id="KW-1208">Phospholipid metabolism</keyword>
<evidence type="ECO:0000256" key="6">
    <source>
        <dbReference type="ARBA" id="ARBA00022516"/>
    </source>
</evidence>
<dbReference type="InterPro" id="IPR043130">
    <property type="entry name" value="CDP-OH_PTrfase_TM_dom"/>
</dbReference>
<feature type="transmembrane region" description="Helical" evidence="16">
    <location>
        <begin position="170"/>
        <end position="191"/>
    </location>
</feature>
<keyword evidence="6" id="KW-0444">Lipid biosynthesis</keyword>
<sequence>MTNPVDEIPDEETPNHPRRAIYLLPNLMTTAALFFGFYSVVQSWHGDLAAAAIAIFIAILFDGLDGRLARLTHTQSAFGAEYDSLSDMVSFGVAPAVLALATALNSLGKPGWILAFVYCAAAALRLARFNVNQTVVGKNYFQGLPSPSAAALVASFVWLAHDLAWNPTTTAVWCGVLTLFAGLSMVSNILFWSGKSIDLRRSVPFLAAAGLALVFAFISFYPPGVLFALTLAYALSGYFLALWRWWKKRHPLVKNEKGG</sequence>
<comment type="subcellular location">
    <subcellularLocation>
        <location evidence="2">Endomembrane system</location>
        <topology evidence="2">Multi-pass membrane protein</topology>
    </subcellularLocation>
</comment>
<evidence type="ECO:0000256" key="9">
    <source>
        <dbReference type="ARBA" id="ARBA00022989"/>
    </source>
</evidence>
<evidence type="ECO:0000256" key="2">
    <source>
        <dbReference type="ARBA" id="ARBA00004127"/>
    </source>
</evidence>
<protein>
    <recommendedName>
        <fullName evidence="5">CDP-diacylglycerol--serine O-phosphatidyltransferase</fullName>
        <ecNumber evidence="4">2.7.8.8</ecNumber>
    </recommendedName>
    <alternativeName>
        <fullName evidence="14">Phosphatidylserine synthase</fullName>
    </alternativeName>
</protein>
<keyword evidence="18" id="KW-1185">Reference proteome</keyword>
<dbReference type="NCBIfam" id="TIGR00473">
    <property type="entry name" value="pssA"/>
    <property type="match status" value="1"/>
</dbReference>
<dbReference type="GO" id="GO:0008654">
    <property type="term" value="P:phospholipid biosynthetic process"/>
    <property type="evidence" value="ECO:0007669"/>
    <property type="project" value="UniProtKB-KW"/>
</dbReference>
<reference evidence="17 18" key="1">
    <citation type="submission" date="2018-04" db="EMBL/GenBank/DDBJ databases">
        <title>Complete genome sequence of Hydrogenophilus thermoluteolus TH-1.</title>
        <authorList>
            <person name="Arai H."/>
        </authorList>
    </citation>
    <scope>NUCLEOTIDE SEQUENCE [LARGE SCALE GENOMIC DNA]</scope>
    <source>
        <strain evidence="17 18">TH-1</strain>
    </source>
</reference>
<dbReference type="PANTHER" id="PTHR14269:SF61">
    <property type="entry name" value="CDP-DIACYLGLYCEROL--SERINE O-PHOSPHATIDYLTRANSFERASE"/>
    <property type="match status" value="1"/>
</dbReference>
<keyword evidence="10" id="KW-0443">Lipid metabolism</keyword>
<dbReference type="PROSITE" id="PS00379">
    <property type="entry name" value="CDP_ALCOHOL_P_TRANSF"/>
    <property type="match status" value="1"/>
</dbReference>
<evidence type="ECO:0000256" key="3">
    <source>
        <dbReference type="ARBA" id="ARBA00010441"/>
    </source>
</evidence>
<evidence type="ECO:0000256" key="10">
    <source>
        <dbReference type="ARBA" id="ARBA00023098"/>
    </source>
</evidence>
<keyword evidence="12" id="KW-0594">Phospholipid biosynthesis</keyword>
<feature type="transmembrane region" description="Helical" evidence="16">
    <location>
        <begin position="203"/>
        <end position="221"/>
    </location>
</feature>
<dbReference type="EC" id="2.7.8.8" evidence="4"/>
<gene>
    <name evidence="17" type="ORF">HPTL_1587</name>
</gene>
<evidence type="ECO:0000256" key="8">
    <source>
        <dbReference type="ARBA" id="ARBA00022692"/>
    </source>
</evidence>
<feature type="transmembrane region" description="Helical" evidence="16">
    <location>
        <begin position="139"/>
        <end position="158"/>
    </location>
</feature>
<dbReference type="InterPro" id="IPR050324">
    <property type="entry name" value="CDP-alcohol_PTase-I"/>
</dbReference>
<dbReference type="Pfam" id="PF01066">
    <property type="entry name" value="CDP-OH_P_transf"/>
    <property type="match status" value="1"/>
</dbReference>
<comment type="similarity">
    <text evidence="3 15">Belongs to the CDP-alcohol phosphatidyltransferase class-I family.</text>
</comment>
<keyword evidence="11 16" id="KW-0472">Membrane</keyword>
<evidence type="ECO:0000256" key="7">
    <source>
        <dbReference type="ARBA" id="ARBA00022679"/>
    </source>
</evidence>
<proteinExistence type="inferred from homology"/>
<evidence type="ECO:0000313" key="17">
    <source>
        <dbReference type="EMBL" id="BBD77847.1"/>
    </source>
</evidence>
<dbReference type="InterPro" id="IPR048254">
    <property type="entry name" value="CDP_ALCOHOL_P_TRANSF_CS"/>
</dbReference>
<evidence type="ECO:0000256" key="13">
    <source>
        <dbReference type="ARBA" id="ARBA00023264"/>
    </source>
</evidence>
<feature type="transmembrane region" description="Helical" evidence="16">
    <location>
        <begin position="20"/>
        <end position="38"/>
    </location>
</feature>
<evidence type="ECO:0000256" key="15">
    <source>
        <dbReference type="RuleBase" id="RU003750"/>
    </source>
</evidence>
<keyword evidence="7 15" id="KW-0808">Transferase</keyword>
<evidence type="ECO:0000256" key="1">
    <source>
        <dbReference type="ARBA" id="ARBA00000287"/>
    </source>
</evidence>
<accession>A0A2Z6DZA5</accession>
<dbReference type="Proteomes" id="UP000262004">
    <property type="component" value="Chromosome"/>
</dbReference>
<name>A0A2Z6DZA5_HYDTE</name>
<dbReference type="PANTHER" id="PTHR14269">
    <property type="entry name" value="CDP-DIACYLGLYCEROL--GLYCEROL-3-PHOSPHATE 3-PHOSPHATIDYLTRANSFERASE-RELATED"/>
    <property type="match status" value="1"/>
</dbReference>
<evidence type="ECO:0000256" key="14">
    <source>
        <dbReference type="ARBA" id="ARBA00032361"/>
    </source>
</evidence>
<dbReference type="EMBL" id="AP018558">
    <property type="protein sequence ID" value="BBD77847.1"/>
    <property type="molecule type" value="Genomic_DNA"/>
</dbReference>
<dbReference type="InterPro" id="IPR004533">
    <property type="entry name" value="CDP-diaglyc--ser_O-PTrfase"/>
</dbReference>
<feature type="transmembrane region" description="Helical" evidence="16">
    <location>
        <begin position="44"/>
        <end position="64"/>
    </location>
</feature>
<dbReference type="AlphaFoldDB" id="A0A2Z6DZA5"/>
<evidence type="ECO:0000256" key="12">
    <source>
        <dbReference type="ARBA" id="ARBA00023209"/>
    </source>
</evidence>
<keyword evidence="9 16" id="KW-1133">Transmembrane helix</keyword>
<feature type="transmembrane region" description="Helical" evidence="16">
    <location>
        <begin position="227"/>
        <end position="246"/>
    </location>
</feature>
<organism evidence="17 18">
    <name type="scientific">Hydrogenophilus thermoluteolus</name>
    <name type="common">Pseudomonas hydrogenothermophila</name>
    <dbReference type="NCBI Taxonomy" id="297"/>
    <lineage>
        <taxon>Bacteria</taxon>
        <taxon>Pseudomonadati</taxon>
        <taxon>Pseudomonadota</taxon>
        <taxon>Hydrogenophilia</taxon>
        <taxon>Hydrogenophilales</taxon>
        <taxon>Hydrogenophilaceae</taxon>
        <taxon>Hydrogenophilus</taxon>
    </lineage>
</organism>
<evidence type="ECO:0000256" key="5">
    <source>
        <dbReference type="ARBA" id="ARBA00017171"/>
    </source>
</evidence>
<dbReference type="KEGG" id="htl:HPTL_1587"/>
<dbReference type="OrthoDB" id="5290916at2"/>
<evidence type="ECO:0000256" key="11">
    <source>
        <dbReference type="ARBA" id="ARBA00023136"/>
    </source>
</evidence>
<dbReference type="GO" id="GO:0016020">
    <property type="term" value="C:membrane"/>
    <property type="evidence" value="ECO:0007669"/>
    <property type="project" value="InterPro"/>
</dbReference>